<gene>
    <name evidence="2" type="ORF">TeGR_g12200</name>
</gene>
<proteinExistence type="predicted"/>
<dbReference type="Proteomes" id="UP001165060">
    <property type="component" value="Unassembled WGS sequence"/>
</dbReference>
<feature type="compositionally biased region" description="Low complexity" evidence="1">
    <location>
        <begin position="213"/>
        <end position="224"/>
    </location>
</feature>
<sequence>MSFITRCTTSSLQWLQLLHSCAFAPLNPSLVSTRLHVCTFGKTESQVTRDLGWELPTGDQGDVRFGVRDCYEQVQRYRADARADKYDANADRKHHAVALVFPVGMNHNRKASRDFTQLVLGVNDVGVGEHEGEVAFAFHPLAQERRHRAPWPTIVIAPQEALLAAMDAPPPPAGSSTALATFSRDASQPLDVAPADFDALLLKARRAAETPPVAGGVARGGSASIPKTFSSARPKKQGKKGKRKSAR</sequence>
<organism evidence="2 3">
    <name type="scientific">Tetraparma gracilis</name>
    <dbReference type="NCBI Taxonomy" id="2962635"/>
    <lineage>
        <taxon>Eukaryota</taxon>
        <taxon>Sar</taxon>
        <taxon>Stramenopiles</taxon>
        <taxon>Ochrophyta</taxon>
        <taxon>Bolidophyceae</taxon>
        <taxon>Parmales</taxon>
        <taxon>Triparmaceae</taxon>
        <taxon>Tetraparma</taxon>
    </lineage>
</organism>
<keyword evidence="3" id="KW-1185">Reference proteome</keyword>
<feature type="region of interest" description="Disordered" evidence="1">
    <location>
        <begin position="210"/>
        <end position="247"/>
    </location>
</feature>
<feature type="compositionally biased region" description="Basic residues" evidence="1">
    <location>
        <begin position="233"/>
        <end position="247"/>
    </location>
</feature>
<name>A0ABQ6MCV5_9STRA</name>
<protein>
    <submittedName>
        <fullName evidence="2">Uncharacterized protein</fullName>
    </submittedName>
</protein>
<dbReference type="EMBL" id="BRYB01001356">
    <property type="protein sequence ID" value="GMI23863.1"/>
    <property type="molecule type" value="Genomic_DNA"/>
</dbReference>
<evidence type="ECO:0000256" key="1">
    <source>
        <dbReference type="SAM" id="MobiDB-lite"/>
    </source>
</evidence>
<evidence type="ECO:0000313" key="2">
    <source>
        <dbReference type="EMBL" id="GMI23863.1"/>
    </source>
</evidence>
<evidence type="ECO:0000313" key="3">
    <source>
        <dbReference type="Proteomes" id="UP001165060"/>
    </source>
</evidence>
<comment type="caution">
    <text evidence="2">The sequence shown here is derived from an EMBL/GenBank/DDBJ whole genome shotgun (WGS) entry which is preliminary data.</text>
</comment>
<accession>A0ABQ6MCV5</accession>
<reference evidence="2 3" key="1">
    <citation type="journal article" date="2023" name="Commun. Biol.">
        <title>Genome analysis of Parmales, the sister group of diatoms, reveals the evolutionary specialization of diatoms from phago-mixotrophs to photoautotrophs.</title>
        <authorList>
            <person name="Ban H."/>
            <person name="Sato S."/>
            <person name="Yoshikawa S."/>
            <person name="Yamada K."/>
            <person name="Nakamura Y."/>
            <person name="Ichinomiya M."/>
            <person name="Sato N."/>
            <person name="Blanc-Mathieu R."/>
            <person name="Endo H."/>
            <person name="Kuwata A."/>
            <person name="Ogata H."/>
        </authorList>
    </citation>
    <scope>NUCLEOTIDE SEQUENCE [LARGE SCALE GENOMIC DNA]</scope>
</reference>